<protein>
    <recommendedName>
        <fullName evidence="9">Polysaccharide biosynthesis protein C-terminal domain-containing protein</fullName>
    </recommendedName>
</protein>
<feature type="transmembrane region" description="Helical" evidence="6">
    <location>
        <begin position="20"/>
        <end position="46"/>
    </location>
</feature>
<proteinExistence type="predicted"/>
<dbReference type="AlphaFoldDB" id="A0A0J9C5S9"/>
<evidence type="ECO:0000313" key="7">
    <source>
        <dbReference type="EMBL" id="KMW19786.1"/>
    </source>
</evidence>
<sequence>MKNLTRHLLYKGTDIGRQNVLWNIAGSFVYAFASMVLSFLVIRVVGDDQGGIFSFGFSTLGQQMFIVAYFGIRPFQITDNKGEYSFGEYLECRNATCILALVMGAVYLTYRHGTGEYSAGKCMILILLVIYKVIDGYADVYESEFQRQGSLYLTGKSNFFRTILSVSSFLIVLVSLEHLLLACLAAVAAQMLGVALFNLDVIRAIGTVDWNKREKQNLRVLGSTVFLFVATFLDFYVFSAARYAIDARMNNAASGYFNLIFMPTSVIYMVANFVIRPFLTKLTDMWNGHEFDCFKSELKRIAAVIGGLTVLAVGATAVLGKWVLSVMEMLLGGQYTGMLVPYYGAFVVIVLGGGFYALANLMYYSLVIMRRQRAIFVVYLLAAVLAAALSGTLVSGFGINGAAGCYLLLMVGLVLGFGLYTAGVYQKEKKEYACNGGRED</sequence>
<dbReference type="PANTHER" id="PTHR30250">
    <property type="entry name" value="PST FAMILY PREDICTED COLANIC ACID TRANSPORTER"/>
    <property type="match status" value="1"/>
</dbReference>
<feature type="transmembrane region" description="Helical" evidence="6">
    <location>
        <begin position="220"/>
        <end position="245"/>
    </location>
</feature>
<gene>
    <name evidence="7" type="ORF">HMPREF9470_02526</name>
</gene>
<feature type="transmembrane region" description="Helical" evidence="6">
    <location>
        <begin position="155"/>
        <end position="173"/>
    </location>
</feature>
<dbReference type="RefSeq" id="WP_007866764.1">
    <property type="nucleotide sequence ID" value="NZ_KQ235878.1"/>
</dbReference>
<evidence type="ECO:0008006" key="9">
    <source>
        <dbReference type="Google" id="ProtNLM"/>
    </source>
</evidence>
<evidence type="ECO:0000256" key="3">
    <source>
        <dbReference type="ARBA" id="ARBA00022692"/>
    </source>
</evidence>
<evidence type="ECO:0000256" key="6">
    <source>
        <dbReference type="SAM" id="Phobius"/>
    </source>
</evidence>
<dbReference type="PANTHER" id="PTHR30250:SF11">
    <property type="entry name" value="O-ANTIGEN TRANSPORTER-RELATED"/>
    <property type="match status" value="1"/>
</dbReference>
<comment type="subcellular location">
    <subcellularLocation>
        <location evidence="1">Cell membrane</location>
        <topology evidence="1">Multi-pass membrane protein</topology>
    </subcellularLocation>
</comment>
<feature type="transmembrane region" description="Helical" evidence="6">
    <location>
        <begin position="179"/>
        <end position="199"/>
    </location>
</feature>
<organism evidence="7 8">
    <name type="scientific">[Clostridium] citroniae WAL-19142</name>
    <dbReference type="NCBI Taxonomy" id="742734"/>
    <lineage>
        <taxon>Bacteria</taxon>
        <taxon>Bacillati</taxon>
        <taxon>Bacillota</taxon>
        <taxon>Clostridia</taxon>
        <taxon>Lachnospirales</taxon>
        <taxon>Lachnospiraceae</taxon>
        <taxon>Enterocloster</taxon>
    </lineage>
</organism>
<dbReference type="PATRIC" id="fig|742734.4.peg.2708"/>
<dbReference type="EMBL" id="ADLK01000020">
    <property type="protein sequence ID" value="KMW19786.1"/>
    <property type="molecule type" value="Genomic_DNA"/>
</dbReference>
<dbReference type="GO" id="GO:0005886">
    <property type="term" value="C:plasma membrane"/>
    <property type="evidence" value="ECO:0007669"/>
    <property type="project" value="UniProtKB-SubCell"/>
</dbReference>
<dbReference type="OrthoDB" id="3246647at2"/>
<reference evidence="7 8" key="1">
    <citation type="submission" date="2011-04" db="EMBL/GenBank/DDBJ databases">
        <title>The Genome Sequence of Clostridium citroniae WAL-19142.</title>
        <authorList>
            <consortium name="The Broad Institute Genome Sequencing Platform"/>
            <person name="Earl A."/>
            <person name="Ward D."/>
            <person name="Feldgarden M."/>
            <person name="Gevers D."/>
            <person name="Warren Y.A."/>
            <person name="Tyrrell K.L."/>
            <person name="Citron D.M."/>
            <person name="Goldstein E.J."/>
            <person name="Daigneault M."/>
            <person name="Allen-Vercoe E."/>
            <person name="Young S.K."/>
            <person name="Zeng Q."/>
            <person name="Gargeya S."/>
            <person name="Fitzgerald M."/>
            <person name="Haas B."/>
            <person name="Abouelleil A."/>
            <person name="Alvarado L."/>
            <person name="Arachchi H.M."/>
            <person name="Berlin A."/>
            <person name="Brown A."/>
            <person name="Chapman S.B."/>
            <person name="Chen Z."/>
            <person name="Dunbar C."/>
            <person name="Freedman E."/>
            <person name="Gearin G."/>
            <person name="Gellesch M."/>
            <person name="Goldberg J."/>
            <person name="Griggs A."/>
            <person name="Gujja S."/>
            <person name="Heilman E.R."/>
            <person name="Heiman D."/>
            <person name="Howarth C."/>
            <person name="Larson L."/>
            <person name="Lui A."/>
            <person name="MacDonald P.J."/>
            <person name="Mehta T."/>
            <person name="Montmayeur A."/>
            <person name="Murphy C."/>
            <person name="Neiman D."/>
            <person name="Pearson M."/>
            <person name="Priest M."/>
            <person name="Roberts A."/>
            <person name="Saif S."/>
            <person name="Shea T."/>
            <person name="Shenoy N."/>
            <person name="Sisk P."/>
            <person name="Stolte C."/>
            <person name="Sykes S."/>
            <person name="White J."/>
            <person name="Yandava C."/>
            <person name="Wortman J."/>
            <person name="Nusbaum C."/>
            <person name="Birren B."/>
        </authorList>
    </citation>
    <scope>NUCLEOTIDE SEQUENCE [LARGE SCALE GENOMIC DNA]</scope>
    <source>
        <strain evidence="7 8">WAL-19142</strain>
    </source>
</reference>
<evidence type="ECO:0000256" key="2">
    <source>
        <dbReference type="ARBA" id="ARBA00022475"/>
    </source>
</evidence>
<keyword evidence="3 6" id="KW-0812">Transmembrane</keyword>
<feature type="transmembrane region" description="Helical" evidence="6">
    <location>
        <begin position="376"/>
        <end position="395"/>
    </location>
</feature>
<dbReference type="InterPro" id="IPR050833">
    <property type="entry name" value="Poly_Biosynth_Transport"/>
</dbReference>
<evidence type="ECO:0000256" key="5">
    <source>
        <dbReference type="ARBA" id="ARBA00023136"/>
    </source>
</evidence>
<keyword evidence="4 6" id="KW-1133">Transmembrane helix</keyword>
<accession>A0A0J9C5S9</accession>
<keyword evidence="5 6" id="KW-0472">Membrane</keyword>
<evidence type="ECO:0000313" key="8">
    <source>
        <dbReference type="Proteomes" id="UP000037392"/>
    </source>
</evidence>
<feature type="transmembrane region" description="Helical" evidence="6">
    <location>
        <begin position="52"/>
        <end position="72"/>
    </location>
</feature>
<feature type="transmembrane region" description="Helical" evidence="6">
    <location>
        <begin position="257"/>
        <end position="279"/>
    </location>
</feature>
<dbReference type="Proteomes" id="UP000037392">
    <property type="component" value="Unassembled WGS sequence"/>
</dbReference>
<feature type="transmembrane region" description="Helical" evidence="6">
    <location>
        <begin position="342"/>
        <end position="364"/>
    </location>
</feature>
<evidence type="ECO:0000256" key="1">
    <source>
        <dbReference type="ARBA" id="ARBA00004651"/>
    </source>
</evidence>
<dbReference type="GeneID" id="93164182"/>
<feature type="transmembrane region" description="Helical" evidence="6">
    <location>
        <begin position="300"/>
        <end position="322"/>
    </location>
</feature>
<comment type="caution">
    <text evidence="7">The sequence shown here is derived from an EMBL/GenBank/DDBJ whole genome shotgun (WGS) entry which is preliminary data.</text>
</comment>
<evidence type="ECO:0000256" key="4">
    <source>
        <dbReference type="ARBA" id="ARBA00022989"/>
    </source>
</evidence>
<name>A0A0J9C5S9_9FIRM</name>
<keyword evidence="2" id="KW-1003">Cell membrane</keyword>
<feature type="transmembrane region" description="Helical" evidence="6">
    <location>
        <begin position="401"/>
        <end position="422"/>
    </location>
</feature>